<sequence>MKTIVIASQKGGAGKTTLAGHLAVAAEAAGHGPVALLDLDPQGSLSAWWSERQADTPALAAGTAEGLGTQLAALDAAGFKLVIIDTPPAVTDTISRTLAHADLVVIPTRPSPHDLRAVGSTVALVEAAGRRMVFTLNGAAHRARITTEAAVALSQHGAVASVTLHQRTDFASAMTDGRTAQELDPASRSAVEVSQLWQYVHAQLCKHATA</sequence>
<dbReference type="EMBL" id="MLJW01000072">
    <property type="protein sequence ID" value="OIR02781.1"/>
    <property type="molecule type" value="Genomic_DNA"/>
</dbReference>
<accession>A0A1J5SF02</accession>
<reference evidence="2" key="1">
    <citation type="submission" date="2016-10" db="EMBL/GenBank/DDBJ databases">
        <title>Sequence of Gallionella enrichment culture.</title>
        <authorList>
            <person name="Poehlein A."/>
            <person name="Muehling M."/>
            <person name="Daniel R."/>
        </authorList>
    </citation>
    <scope>NUCLEOTIDE SEQUENCE</scope>
</reference>
<dbReference type="Gene3D" id="3.40.50.300">
    <property type="entry name" value="P-loop containing nucleotide triphosphate hydrolases"/>
    <property type="match status" value="1"/>
</dbReference>
<dbReference type="PANTHER" id="PTHR13696:SF96">
    <property type="entry name" value="COBQ_COBB_MIND_PARA NUCLEOTIDE BINDING DOMAIN-CONTAINING PROTEIN"/>
    <property type="match status" value="1"/>
</dbReference>
<dbReference type="SUPFAM" id="SSF52540">
    <property type="entry name" value="P-loop containing nucleoside triphosphate hydrolases"/>
    <property type="match status" value="1"/>
</dbReference>
<dbReference type="AlphaFoldDB" id="A0A1J5SF02"/>
<comment type="caution">
    <text evidence="2">The sequence shown here is derived from an EMBL/GenBank/DDBJ whole genome shotgun (WGS) entry which is preliminary data.</text>
</comment>
<dbReference type="InterPro" id="IPR050678">
    <property type="entry name" value="DNA_Partitioning_ATPase"/>
</dbReference>
<name>A0A1J5SF02_9ZZZZ</name>
<gene>
    <name evidence="2" type="ORF">GALL_152350</name>
</gene>
<dbReference type="Pfam" id="PF01656">
    <property type="entry name" value="CbiA"/>
    <property type="match status" value="1"/>
</dbReference>
<dbReference type="PANTHER" id="PTHR13696">
    <property type="entry name" value="P-LOOP CONTAINING NUCLEOSIDE TRIPHOSPHATE HYDROLASE"/>
    <property type="match status" value="1"/>
</dbReference>
<evidence type="ECO:0000313" key="2">
    <source>
        <dbReference type="EMBL" id="OIR02781.1"/>
    </source>
</evidence>
<dbReference type="PIRSF" id="PIRSF009320">
    <property type="entry name" value="Nuc_binding_HP_1000"/>
    <property type="match status" value="1"/>
</dbReference>
<organism evidence="2">
    <name type="scientific">mine drainage metagenome</name>
    <dbReference type="NCBI Taxonomy" id="410659"/>
    <lineage>
        <taxon>unclassified sequences</taxon>
        <taxon>metagenomes</taxon>
        <taxon>ecological metagenomes</taxon>
    </lineage>
</organism>
<proteinExistence type="predicted"/>
<feature type="domain" description="CobQ/CobB/MinD/ParA nucleotide binding" evidence="1">
    <location>
        <begin position="4"/>
        <end position="114"/>
    </location>
</feature>
<dbReference type="InterPro" id="IPR002586">
    <property type="entry name" value="CobQ/CobB/MinD/ParA_Nub-bd_dom"/>
</dbReference>
<evidence type="ECO:0000259" key="1">
    <source>
        <dbReference type="Pfam" id="PF01656"/>
    </source>
</evidence>
<dbReference type="InterPro" id="IPR027417">
    <property type="entry name" value="P-loop_NTPase"/>
</dbReference>
<protein>
    <submittedName>
        <fullName evidence="2">CobQ/CobB/MinD/ParA nucleotide binding domain protein</fullName>
    </submittedName>
</protein>
<dbReference type="CDD" id="cd02042">
    <property type="entry name" value="ParAB_family"/>
    <property type="match status" value="1"/>
</dbReference>